<dbReference type="InterPro" id="IPR006094">
    <property type="entry name" value="Oxid_FAD_bind_N"/>
</dbReference>
<dbReference type="Pfam" id="PF13183">
    <property type="entry name" value="Fer4_8"/>
    <property type="match status" value="1"/>
</dbReference>
<dbReference type="InterPro" id="IPR004113">
    <property type="entry name" value="FAD-bd_oxidored_4_C"/>
</dbReference>
<comment type="similarity">
    <text evidence="2">Belongs to the FAD-binding oxidoreductase/transferase type 4 family.</text>
</comment>
<dbReference type="InterPro" id="IPR016166">
    <property type="entry name" value="FAD-bd_PCMH"/>
</dbReference>
<dbReference type="InterPro" id="IPR036318">
    <property type="entry name" value="FAD-bd_PCMH-like_sf"/>
</dbReference>
<dbReference type="EC" id="1.1.2.4" evidence="10"/>
<comment type="caution">
    <text evidence="13">The sequence shown here is derived from an EMBL/GenBank/DDBJ whole genome shotgun (WGS) entry which is preliminary data.</text>
</comment>
<feature type="domain" description="FAD-binding PCMH-type" evidence="12">
    <location>
        <begin position="35"/>
        <end position="263"/>
    </location>
</feature>
<dbReference type="PROSITE" id="PS51379">
    <property type="entry name" value="4FE4S_FER_2"/>
    <property type="match status" value="1"/>
</dbReference>
<dbReference type="GO" id="GO:0051536">
    <property type="term" value="F:iron-sulfur cluster binding"/>
    <property type="evidence" value="ECO:0007669"/>
    <property type="project" value="UniProtKB-KW"/>
</dbReference>
<dbReference type="AlphaFoldDB" id="A0A8J8FKD6"/>
<dbReference type="PROSITE" id="PS00198">
    <property type="entry name" value="4FE4S_FER_1"/>
    <property type="match status" value="1"/>
</dbReference>
<keyword evidence="14" id="KW-1185">Reference proteome</keyword>
<dbReference type="InterPro" id="IPR016167">
    <property type="entry name" value="FAD-bd_PCMH_sub1"/>
</dbReference>
<evidence type="ECO:0000256" key="2">
    <source>
        <dbReference type="ARBA" id="ARBA00008000"/>
    </source>
</evidence>
<dbReference type="Gene3D" id="3.30.43.10">
    <property type="entry name" value="Uridine Diphospho-n-acetylenolpyruvylglucosamine Reductase, domain 2"/>
    <property type="match status" value="1"/>
</dbReference>
<keyword evidence="9" id="KW-0411">Iron-sulfur</keyword>
<evidence type="ECO:0000313" key="13">
    <source>
        <dbReference type="EMBL" id="NNV57929.1"/>
    </source>
</evidence>
<dbReference type="PANTHER" id="PTHR11748">
    <property type="entry name" value="D-LACTATE DEHYDROGENASE"/>
    <property type="match status" value="1"/>
</dbReference>
<dbReference type="InterPro" id="IPR017900">
    <property type="entry name" value="4Fe4S_Fe_S_CS"/>
</dbReference>
<keyword evidence="6" id="KW-0809">Transit peptide</keyword>
<evidence type="ECO:0000256" key="5">
    <source>
        <dbReference type="ARBA" id="ARBA00022827"/>
    </source>
</evidence>
<dbReference type="InterPro" id="IPR016171">
    <property type="entry name" value="Vanillyl_alc_oxidase_C-sub2"/>
</dbReference>
<keyword evidence="3" id="KW-0285">Flavoprotein</keyword>
<dbReference type="GO" id="GO:1903457">
    <property type="term" value="P:lactate catabolic process"/>
    <property type="evidence" value="ECO:0007669"/>
    <property type="project" value="TreeGrafter"/>
</dbReference>
<dbReference type="InterPro" id="IPR016169">
    <property type="entry name" value="FAD-bd_PCMH_sub2"/>
</dbReference>
<evidence type="ECO:0000313" key="14">
    <source>
        <dbReference type="Proteomes" id="UP000598971"/>
    </source>
</evidence>
<dbReference type="GO" id="GO:0004458">
    <property type="term" value="F:D-lactate dehydrogenase (cytochrome) activity"/>
    <property type="evidence" value="ECO:0007669"/>
    <property type="project" value="UniProtKB-EC"/>
</dbReference>
<evidence type="ECO:0000256" key="3">
    <source>
        <dbReference type="ARBA" id="ARBA00022630"/>
    </source>
</evidence>
<dbReference type="InterPro" id="IPR016164">
    <property type="entry name" value="FAD-linked_Oxase-like_C"/>
</dbReference>
<dbReference type="SUPFAM" id="SSF55103">
    <property type="entry name" value="FAD-linked oxidases, C-terminal domain"/>
    <property type="match status" value="1"/>
</dbReference>
<dbReference type="Gene3D" id="3.30.70.2740">
    <property type="match status" value="1"/>
</dbReference>
<organism evidence="13 14">
    <name type="scientific">Limnovirga soli</name>
    <dbReference type="NCBI Taxonomy" id="2656915"/>
    <lineage>
        <taxon>Bacteria</taxon>
        <taxon>Pseudomonadati</taxon>
        <taxon>Bacteroidota</taxon>
        <taxon>Chitinophagia</taxon>
        <taxon>Chitinophagales</taxon>
        <taxon>Chitinophagaceae</taxon>
        <taxon>Limnovirga</taxon>
    </lineage>
</organism>
<gene>
    <name evidence="13" type="ORF">GD597_20870</name>
</gene>
<dbReference type="InterPro" id="IPR009051">
    <property type="entry name" value="Helical_ferredxn"/>
</dbReference>
<dbReference type="SUPFAM" id="SSF56176">
    <property type="entry name" value="FAD-binding/transporter-associated domain-like"/>
    <property type="match status" value="1"/>
</dbReference>
<dbReference type="Pfam" id="PF01565">
    <property type="entry name" value="FAD_binding_4"/>
    <property type="match status" value="1"/>
</dbReference>
<dbReference type="EMBL" id="WHPF01000021">
    <property type="protein sequence ID" value="NNV57929.1"/>
    <property type="molecule type" value="Genomic_DNA"/>
</dbReference>
<dbReference type="PANTHER" id="PTHR11748:SF111">
    <property type="entry name" value="D-LACTATE DEHYDROGENASE, MITOCHONDRIAL-RELATED"/>
    <property type="match status" value="1"/>
</dbReference>
<keyword evidence="4" id="KW-0479">Metal-binding</keyword>
<accession>A0A8J8FKD6</accession>
<reference evidence="13" key="1">
    <citation type="submission" date="2019-10" db="EMBL/GenBank/DDBJ databases">
        <title>Draft genome sequence of Panacibacter sp. KCS-6.</title>
        <authorList>
            <person name="Yim K.J."/>
        </authorList>
    </citation>
    <scope>NUCLEOTIDE SEQUENCE</scope>
    <source>
        <strain evidence="13">KCS-6</strain>
    </source>
</reference>
<sequence length="937" mass="103032">MHTGIAAQLLDILPKEKIKADLIDRYAFAGDAGFYYLLPQAIVQPDTIDEIKKLFAFAAQTKVPLTFRAAGTSLSGQSITDGILVDLSRHWKLIQPLNNGLSVRVQPAAIGAHVNHALKKYQTKIGPDPASISAAMMGGILSNNSSGMCCGVVHNAYHTMQSVHFVLPNGHDYNTAVADDYTRFAIEDKPLHDGILALQQQVIGSDALLKKIRQKYKIKNTVGYSLNAFADHQHPLDILAHLLIGGEGTLAFIASAILNTIPDKPYKITGLLFFENPVVAASFIPALKSTQAEALELMDRPAMASIEHLDYCPPIIHGLPANATAILCEYQASSPEALEELFFKASTIIQSMPLIGMVDFTKDAVAQGKLWKIRKGMYPSVAAVREKGTTAMLEDVAVPLEYLGNAVTDLQQLFVKYQYTNAIIFGHAKEGNLHFLITQPVNTPQDLAVFEQFNDDLAQLIIHTYNGSLKAEHGTGRQIAPYVKDEWGSEAYTIMQSLKLLVDPDNILNPGVIINTDDKCHLKNLKTMPVVEAEVDKCVECGYCENRCPSRDYTLTPRQRIQVRRALQRLKQENNQQEYDALVKAFQFAGMDTCAVDGMCATDCPVNINTGELIKRLRRENHSPFSNRMANTVARNFGAIERLVKTGLQFGNGVNAVTANKGMAFITRTVKKIVPGFPLWIDSITRPVAIKPNEVANADIVYFPTCITRMMGADKQAQNTLPAIIQSLCDKAALKVFIPANTTGVCCGQLFTSKGFSEAYAITINNTIALLWQQTRQGAIPVLVDVTSCTHSLQQAMPFLTEENKALYNKLRFIDTLDFAADYLLPRLTLKRKLQNIAFHPVCSVHKMNLMPQMQAIGKACADHATIPFLSSCCGMAGDRGFYYPALTHAATKSEAAEVMEMPYDGYYSSGKTCEMAMTEATGCNYQSVLYLLDACC</sequence>
<dbReference type="Gene3D" id="1.10.45.10">
    <property type="entry name" value="Vanillyl-alcohol Oxidase, Chain A, domain 4"/>
    <property type="match status" value="1"/>
</dbReference>
<evidence type="ECO:0000256" key="4">
    <source>
        <dbReference type="ARBA" id="ARBA00022723"/>
    </source>
</evidence>
<evidence type="ECO:0000259" key="11">
    <source>
        <dbReference type="PROSITE" id="PS51379"/>
    </source>
</evidence>
<dbReference type="PROSITE" id="PS51387">
    <property type="entry name" value="FAD_PCMH"/>
    <property type="match status" value="1"/>
</dbReference>
<dbReference type="Pfam" id="PF02913">
    <property type="entry name" value="FAD-oxidase_C"/>
    <property type="match status" value="1"/>
</dbReference>
<dbReference type="InterPro" id="IPR017896">
    <property type="entry name" value="4Fe4S_Fe-S-bd"/>
</dbReference>
<keyword evidence="7" id="KW-0560">Oxidoreductase</keyword>
<dbReference type="Proteomes" id="UP000598971">
    <property type="component" value="Unassembled WGS sequence"/>
</dbReference>
<evidence type="ECO:0000256" key="1">
    <source>
        <dbReference type="ARBA" id="ARBA00001974"/>
    </source>
</evidence>
<name>A0A8J8FKD6_9BACT</name>
<dbReference type="GO" id="GO:0071949">
    <property type="term" value="F:FAD binding"/>
    <property type="evidence" value="ECO:0007669"/>
    <property type="project" value="InterPro"/>
</dbReference>
<evidence type="ECO:0000256" key="9">
    <source>
        <dbReference type="ARBA" id="ARBA00023014"/>
    </source>
</evidence>
<evidence type="ECO:0000256" key="8">
    <source>
        <dbReference type="ARBA" id="ARBA00023004"/>
    </source>
</evidence>
<proteinExistence type="inferred from homology"/>
<keyword evidence="8" id="KW-0408">Iron</keyword>
<dbReference type="Gene3D" id="1.10.1060.10">
    <property type="entry name" value="Alpha-helical ferredoxin"/>
    <property type="match status" value="1"/>
</dbReference>
<dbReference type="GO" id="GO:0008720">
    <property type="term" value="F:D-lactate dehydrogenase (NAD+) activity"/>
    <property type="evidence" value="ECO:0007669"/>
    <property type="project" value="TreeGrafter"/>
</dbReference>
<feature type="domain" description="4Fe-4S ferredoxin-type" evidence="11">
    <location>
        <begin position="529"/>
        <end position="558"/>
    </location>
</feature>
<dbReference type="GO" id="GO:0046872">
    <property type="term" value="F:metal ion binding"/>
    <property type="evidence" value="ECO:0007669"/>
    <property type="project" value="UniProtKB-KW"/>
</dbReference>
<evidence type="ECO:0000256" key="7">
    <source>
        <dbReference type="ARBA" id="ARBA00023002"/>
    </source>
</evidence>
<evidence type="ECO:0000256" key="10">
    <source>
        <dbReference type="ARBA" id="ARBA00038897"/>
    </source>
</evidence>
<keyword evidence="5" id="KW-0274">FAD</keyword>
<dbReference type="Gene3D" id="3.30.465.10">
    <property type="match status" value="1"/>
</dbReference>
<protein>
    <recommendedName>
        <fullName evidence="10">D-lactate dehydrogenase (cytochrome)</fullName>
        <ecNumber evidence="10">1.1.2.4</ecNumber>
    </recommendedName>
</protein>
<evidence type="ECO:0000259" key="12">
    <source>
        <dbReference type="PROSITE" id="PS51387"/>
    </source>
</evidence>
<comment type="cofactor">
    <cofactor evidence="1">
        <name>FAD</name>
        <dbReference type="ChEBI" id="CHEBI:57692"/>
    </cofactor>
</comment>
<dbReference type="SUPFAM" id="SSF46548">
    <property type="entry name" value="alpha-helical ferredoxin"/>
    <property type="match status" value="1"/>
</dbReference>
<evidence type="ECO:0000256" key="6">
    <source>
        <dbReference type="ARBA" id="ARBA00022946"/>
    </source>
</evidence>